<gene>
    <name evidence="2" type="ORF">SEMRO_405_G136060.1</name>
</gene>
<reference evidence="2" key="1">
    <citation type="submission" date="2020-06" db="EMBL/GenBank/DDBJ databases">
        <authorList>
            <consortium name="Plant Systems Biology data submission"/>
        </authorList>
    </citation>
    <scope>NUCLEOTIDE SEQUENCE</scope>
    <source>
        <strain evidence="2">D6</strain>
    </source>
</reference>
<feature type="region of interest" description="Disordered" evidence="1">
    <location>
        <begin position="1"/>
        <end position="30"/>
    </location>
</feature>
<feature type="compositionally biased region" description="Low complexity" evidence="1">
    <location>
        <begin position="89"/>
        <end position="98"/>
    </location>
</feature>
<dbReference type="AlphaFoldDB" id="A0A9N8DVK5"/>
<evidence type="ECO:0000313" key="3">
    <source>
        <dbReference type="Proteomes" id="UP001153069"/>
    </source>
</evidence>
<feature type="compositionally biased region" description="Polar residues" evidence="1">
    <location>
        <begin position="384"/>
        <end position="402"/>
    </location>
</feature>
<comment type="caution">
    <text evidence="2">The sequence shown here is derived from an EMBL/GenBank/DDBJ whole genome shotgun (WGS) entry which is preliminary data.</text>
</comment>
<feature type="compositionally biased region" description="Polar residues" evidence="1">
    <location>
        <begin position="422"/>
        <end position="433"/>
    </location>
</feature>
<keyword evidence="3" id="KW-1185">Reference proteome</keyword>
<evidence type="ECO:0000313" key="2">
    <source>
        <dbReference type="EMBL" id="CAB9509777.1"/>
    </source>
</evidence>
<dbReference type="OrthoDB" id="46612at2759"/>
<protein>
    <submittedName>
        <fullName evidence="2">Uncharacterized protein</fullName>
    </submittedName>
</protein>
<name>A0A9N8DVK5_9STRA</name>
<sequence length="443" mass="49708">MGSLSESMNGSGRRPSSPGTPSTPSKSSSGYSIGRGAVICLMVLNLLGMGYQIIYQPLVQQSGVSVAKHCVGRDNNATSITNTETERMSSSSAATHTPTAPPLLPTTPAVISNQTTRIIGWIRPDVVYGLIHIPKVVGTEINGLLAAQYERVCGNKGYSFDAAQSNRHVGNTNLFLDKNNSDRNNVLPEEMLARGFEDCDYIALEEKPDFWTPLFQQLGPIELHVPCREPLQHLRSMCNYANNWRGIRRIFNCSATDLRQEVQNCDAGLFRLQQSFRQQPNMTALKCFDPLPPQRYTDYMGDILQPKRLPSEYVHRETNLPHDKSFTECIWNQTKEWQDNLLQIMRKHWYYYNFCHSCLGSKHDLFATTTNKKQKIIKPPKQQRSSAGSATGAKKNSPNPQRQQPIKKSHPPKQPPPPKPQSFANAPKQSNLQPLPKTLPPIE</sequence>
<organism evidence="2 3">
    <name type="scientific">Seminavis robusta</name>
    <dbReference type="NCBI Taxonomy" id="568900"/>
    <lineage>
        <taxon>Eukaryota</taxon>
        <taxon>Sar</taxon>
        <taxon>Stramenopiles</taxon>
        <taxon>Ochrophyta</taxon>
        <taxon>Bacillariophyta</taxon>
        <taxon>Bacillariophyceae</taxon>
        <taxon>Bacillariophycidae</taxon>
        <taxon>Naviculales</taxon>
        <taxon>Naviculaceae</taxon>
        <taxon>Seminavis</taxon>
    </lineage>
</organism>
<feature type="region of interest" description="Disordered" evidence="1">
    <location>
        <begin position="372"/>
        <end position="443"/>
    </location>
</feature>
<evidence type="ECO:0000256" key="1">
    <source>
        <dbReference type="SAM" id="MobiDB-lite"/>
    </source>
</evidence>
<accession>A0A9N8DVK5</accession>
<proteinExistence type="predicted"/>
<feature type="compositionally biased region" description="Low complexity" evidence="1">
    <location>
        <begin position="10"/>
        <end position="30"/>
    </location>
</feature>
<dbReference type="EMBL" id="CAICTM010000404">
    <property type="protein sequence ID" value="CAB9509777.1"/>
    <property type="molecule type" value="Genomic_DNA"/>
</dbReference>
<feature type="region of interest" description="Disordered" evidence="1">
    <location>
        <begin position="76"/>
        <end position="107"/>
    </location>
</feature>
<dbReference type="Proteomes" id="UP001153069">
    <property type="component" value="Unassembled WGS sequence"/>
</dbReference>